<dbReference type="PANTHER" id="PTHR24223">
    <property type="entry name" value="ATP-BINDING CASSETTE SUB-FAMILY C"/>
    <property type="match status" value="1"/>
</dbReference>
<feature type="domain" description="ABC transporter" evidence="11">
    <location>
        <begin position="1054"/>
        <end position="1286"/>
    </location>
</feature>
<dbReference type="PROSITE" id="PS00211">
    <property type="entry name" value="ABC_TRANSPORTER_1"/>
    <property type="match status" value="2"/>
</dbReference>
<protein>
    <recommendedName>
        <fullName evidence="14">Multidrug resistance-associated protein lethal(2)03659</fullName>
    </recommendedName>
</protein>
<feature type="domain" description="ABC transmembrane type-1" evidence="12">
    <location>
        <begin position="710"/>
        <end position="1020"/>
    </location>
</feature>
<evidence type="ECO:0000256" key="10">
    <source>
        <dbReference type="SAM" id="Phobius"/>
    </source>
</evidence>
<dbReference type="CDD" id="cd03244">
    <property type="entry name" value="ABCC_MRP_domain2"/>
    <property type="match status" value="1"/>
</dbReference>
<dbReference type="InterPro" id="IPR003593">
    <property type="entry name" value="AAA+_ATPase"/>
</dbReference>
<feature type="transmembrane region" description="Helical" evidence="10">
    <location>
        <begin position="249"/>
        <end position="270"/>
    </location>
</feature>
<evidence type="ECO:0000256" key="7">
    <source>
        <dbReference type="ARBA" id="ARBA00022989"/>
    </source>
</evidence>
<dbReference type="FunFam" id="3.40.50.300:FF:000482">
    <property type="entry name" value="Multidrug resistance-associated protein member 4"/>
    <property type="match status" value="1"/>
</dbReference>
<reference evidence="13" key="1">
    <citation type="submission" date="2020-11" db="EMBL/GenBank/DDBJ databases">
        <authorList>
            <person name="Tran Van P."/>
        </authorList>
    </citation>
    <scope>NUCLEOTIDE SEQUENCE</scope>
</reference>
<dbReference type="InterPro" id="IPR050173">
    <property type="entry name" value="ABC_transporter_C-like"/>
</dbReference>
<evidence type="ECO:0000256" key="4">
    <source>
        <dbReference type="ARBA" id="ARBA00022692"/>
    </source>
</evidence>
<dbReference type="InterPro" id="IPR036640">
    <property type="entry name" value="ABC1_TM_sf"/>
</dbReference>
<feature type="region of interest" description="Disordered" evidence="9">
    <location>
        <begin position="615"/>
        <end position="662"/>
    </location>
</feature>
<feature type="transmembrane region" description="Helical" evidence="10">
    <location>
        <begin position="874"/>
        <end position="894"/>
    </location>
</feature>
<proteinExistence type="inferred from homology"/>
<sequence length="1328" mass="149474">MWRAKENHSTPKFMIAILKTFKWEMIAMGLLDSFKDIVPRLSQPVLLGLMLEYFKPGSNVPKEYAYYYAGGIVATTGLSMFLINQFQFNAFHIGMKLRVACCSLVYRKSLRLSRSALGDTAAGKVVNLLSNDVSRFDILLMFLNQLWLAPLIAIIVMYLIVAETGVSGAVGVIVVFLVVPLQSYTGKLTAVFRRKTAQRTDERIRLMDEIISGIRVIKMYAWEKPFADLIRMARKSEIRIIRKTSFLRGIFMSFNMCTTRLAVFATLITLVLQGNRLSADRVFVYVSYFNILCFSMSSMFVRAIAEVAEVYVSINRLQEFLLLDEFIKIEKTTNGSLMQKKLTDRDGVSLKDVTAKWNENSSDNTLEKLFLSANKGKLVAIIGQVGSGKSSLLQAILGELPISSGSCLVNGSLSYACQEPWVFAATIRQNIVFGTPFNQKRYDEVVRVCALVRDFELFPQGDLTMVGERGTSLSGGQKARVNLARAVYNDADVYLLDDPLSAVDTHVGKHLFDECINSYLKHKTRILVTHQLQYLKDADNIVIIKQGQIQMQGSYADLMKSEIDYAKLLGVEELDEIEDIVDYQAEVDQENIRLPRILRQFSRMSTRVELEEVNPHLRGGRVENHLGKNPTSSHDRDSNLELPVLSSRAQHDKRSTRSKVSRRSSIALESEIVELDPPSSDHIEKSSKGKIARSMYIEYMRAGTNICGFLGVVLMFLLSQGAASGADYWMSYWVTQEESLAYYDQLPDNYTELNRSFEDTNIILIPREDLFSTETSLHIYTAIIVFLLVITFSRAIIFYAMCMKSSQGLHNSMFNGITKTRMRFFDVNPSGRVLNRFSKDIGSVDEILPKALLDATQILVTALGALVVSVIVNYLFIIPVCVIGFICYFIREIYLKISKDLKRLEGITKSPVFTHLNATLQGLSTIRAYKAQDILRHEFDKHQDLHSSAYFLFIGTSVTFGFYLDLFSLIFISLVTFSFLLLEETFGGNVGLAITQSLGLVGLLQWGIRQSAEVANNMMSVERVLEYKYLEQEPLLESAPDKLPAGDWPSKGLIQFEHTSMKYVETDPQVLKDLNITIRPSEKVGIVGRTGAGKSSLISALFRLARVEGTIRIDGVDTKDIGLQDLRSRISIIPQDPVLFSGTLRKNLDPFDHFSDFDLWNALEDVELKDSYDSGDGLRSKVTEGGSNFSVGQRQLICLARAILRNNKILMLDEATANVDPQTDALIQKTIRLKFADCTVLTVAHRLNTIMDSDKVLVMDAGRMVEFDHPYLLLQNKNGHFSKMVQETGKAIVDQLTRIAQEVSALHDHVTAELVSEYYDTRFGGRLV</sequence>
<dbReference type="PROSITE" id="PS50893">
    <property type="entry name" value="ABC_TRANSPORTER_2"/>
    <property type="match status" value="2"/>
</dbReference>
<dbReference type="InterPro" id="IPR017871">
    <property type="entry name" value="ABC_transporter-like_CS"/>
</dbReference>
<evidence type="ECO:0000256" key="3">
    <source>
        <dbReference type="ARBA" id="ARBA00022448"/>
    </source>
</evidence>
<evidence type="ECO:0000256" key="5">
    <source>
        <dbReference type="ARBA" id="ARBA00022741"/>
    </source>
</evidence>
<evidence type="ECO:0000313" key="13">
    <source>
        <dbReference type="EMBL" id="CAD7403867.1"/>
    </source>
</evidence>
<feature type="transmembrane region" description="Helical" evidence="10">
    <location>
        <begin position="777"/>
        <end position="800"/>
    </location>
</feature>
<dbReference type="InterPro" id="IPR027417">
    <property type="entry name" value="P-loop_NTPase"/>
</dbReference>
<dbReference type="CDD" id="cd03250">
    <property type="entry name" value="ABCC_MRP_domain1"/>
    <property type="match status" value="1"/>
</dbReference>
<dbReference type="EMBL" id="OC318985">
    <property type="protein sequence ID" value="CAD7403867.1"/>
    <property type="molecule type" value="Genomic_DNA"/>
</dbReference>
<keyword evidence="5" id="KW-0547">Nucleotide-binding</keyword>
<feature type="transmembrane region" description="Helical" evidence="10">
    <location>
        <begin position="949"/>
        <end position="982"/>
    </location>
</feature>
<feature type="transmembrane region" description="Helical" evidence="10">
    <location>
        <begin position="702"/>
        <end position="723"/>
    </location>
</feature>
<evidence type="ECO:0000256" key="9">
    <source>
        <dbReference type="SAM" id="MobiDB-lite"/>
    </source>
</evidence>
<keyword evidence="4 10" id="KW-0812">Transmembrane</keyword>
<feature type="compositionally biased region" description="Basic and acidic residues" evidence="9">
    <location>
        <begin position="615"/>
        <end position="626"/>
    </location>
</feature>
<name>A0A7R9CWP1_TIMCR</name>
<evidence type="ECO:0000256" key="1">
    <source>
        <dbReference type="ARBA" id="ARBA00004141"/>
    </source>
</evidence>
<accession>A0A7R9CWP1</accession>
<dbReference type="SUPFAM" id="SSF90123">
    <property type="entry name" value="ABC transporter transmembrane region"/>
    <property type="match status" value="2"/>
</dbReference>
<dbReference type="GO" id="GO:0016020">
    <property type="term" value="C:membrane"/>
    <property type="evidence" value="ECO:0007669"/>
    <property type="project" value="UniProtKB-SubCell"/>
</dbReference>
<feature type="domain" description="ABC transporter" evidence="11">
    <location>
        <begin position="348"/>
        <end position="571"/>
    </location>
</feature>
<dbReference type="SMART" id="SM00382">
    <property type="entry name" value="AAA"/>
    <property type="match status" value="2"/>
</dbReference>
<keyword evidence="7 10" id="KW-1133">Transmembrane helix</keyword>
<organism evidence="13">
    <name type="scientific">Timema cristinae</name>
    <name type="common">Walking stick</name>
    <dbReference type="NCBI Taxonomy" id="61476"/>
    <lineage>
        <taxon>Eukaryota</taxon>
        <taxon>Metazoa</taxon>
        <taxon>Ecdysozoa</taxon>
        <taxon>Arthropoda</taxon>
        <taxon>Hexapoda</taxon>
        <taxon>Insecta</taxon>
        <taxon>Pterygota</taxon>
        <taxon>Neoptera</taxon>
        <taxon>Polyneoptera</taxon>
        <taxon>Phasmatodea</taxon>
        <taxon>Timematodea</taxon>
        <taxon>Timematoidea</taxon>
        <taxon>Timematidae</taxon>
        <taxon>Timema</taxon>
    </lineage>
</organism>
<feature type="transmembrane region" description="Helical" evidence="10">
    <location>
        <begin position="988"/>
        <end position="1008"/>
    </location>
</feature>
<keyword evidence="8 10" id="KW-0472">Membrane</keyword>
<feature type="transmembrane region" description="Helical" evidence="10">
    <location>
        <begin position="138"/>
        <end position="160"/>
    </location>
</feature>
<gene>
    <name evidence="13" type="ORF">TCEB3V08_LOCUS7208</name>
</gene>
<dbReference type="Pfam" id="PF00664">
    <property type="entry name" value="ABC_membrane"/>
    <property type="match status" value="2"/>
</dbReference>
<feature type="transmembrane region" description="Helical" evidence="10">
    <location>
        <begin position="282"/>
        <end position="301"/>
    </location>
</feature>
<dbReference type="GO" id="GO:0140359">
    <property type="term" value="F:ABC-type transporter activity"/>
    <property type="evidence" value="ECO:0007669"/>
    <property type="project" value="InterPro"/>
</dbReference>
<dbReference type="Gene3D" id="1.20.1560.10">
    <property type="entry name" value="ABC transporter type 1, transmembrane domain"/>
    <property type="match status" value="2"/>
</dbReference>
<dbReference type="FunFam" id="1.20.1560.10:FF:000014">
    <property type="entry name" value="Multidrug resistance-associated protein member 4"/>
    <property type="match status" value="1"/>
</dbReference>
<feature type="domain" description="ABC transmembrane type-1" evidence="12">
    <location>
        <begin position="41"/>
        <end position="300"/>
    </location>
</feature>
<evidence type="ECO:0008006" key="14">
    <source>
        <dbReference type="Google" id="ProtNLM"/>
    </source>
</evidence>
<dbReference type="PANTHER" id="PTHR24223:SF456">
    <property type="entry name" value="MULTIDRUG RESISTANCE-ASSOCIATED PROTEIN LETHAL(2)03659"/>
    <property type="match status" value="1"/>
</dbReference>
<evidence type="ECO:0000259" key="12">
    <source>
        <dbReference type="PROSITE" id="PS50929"/>
    </source>
</evidence>
<dbReference type="SUPFAM" id="SSF52540">
    <property type="entry name" value="P-loop containing nucleoside triphosphate hydrolases"/>
    <property type="match status" value="2"/>
</dbReference>
<dbReference type="Gene3D" id="3.40.50.300">
    <property type="entry name" value="P-loop containing nucleotide triphosphate hydrolases"/>
    <property type="match status" value="2"/>
</dbReference>
<comment type="similarity">
    <text evidence="2">Belongs to the ABC transporter superfamily. ABCC family. Conjugate transporter (TC 3.A.1.208) subfamily.</text>
</comment>
<dbReference type="InterPro" id="IPR003439">
    <property type="entry name" value="ABC_transporter-like_ATP-bd"/>
</dbReference>
<dbReference type="FunFam" id="3.40.50.300:FF:000163">
    <property type="entry name" value="Multidrug resistance-associated protein member 4"/>
    <property type="match status" value="1"/>
</dbReference>
<keyword evidence="6" id="KW-0067">ATP-binding</keyword>
<comment type="subcellular location">
    <subcellularLocation>
        <location evidence="1">Membrane</location>
        <topology evidence="1">Multi-pass membrane protein</topology>
    </subcellularLocation>
</comment>
<feature type="transmembrane region" description="Helical" evidence="10">
    <location>
        <begin position="66"/>
        <end position="83"/>
    </location>
</feature>
<evidence type="ECO:0000256" key="2">
    <source>
        <dbReference type="ARBA" id="ARBA00009726"/>
    </source>
</evidence>
<evidence type="ECO:0000259" key="11">
    <source>
        <dbReference type="PROSITE" id="PS50893"/>
    </source>
</evidence>
<evidence type="ECO:0000256" key="6">
    <source>
        <dbReference type="ARBA" id="ARBA00022840"/>
    </source>
</evidence>
<feature type="transmembrane region" description="Helical" evidence="10">
    <location>
        <begin position="166"/>
        <end position="185"/>
    </location>
</feature>
<dbReference type="GO" id="GO:0005524">
    <property type="term" value="F:ATP binding"/>
    <property type="evidence" value="ECO:0007669"/>
    <property type="project" value="UniProtKB-KW"/>
</dbReference>
<dbReference type="PROSITE" id="PS50929">
    <property type="entry name" value="ABC_TM1F"/>
    <property type="match status" value="2"/>
</dbReference>
<keyword evidence="3" id="KW-0813">Transport</keyword>
<dbReference type="Pfam" id="PF00005">
    <property type="entry name" value="ABC_tran"/>
    <property type="match status" value="2"/>
</dbReference>
<dbReference type="InterPro" id="IPR011527">
    <property type="entry name" value="ABC1_TM_dom"/>
</dbReference>
<dbReference type="FunFam" id="1.20.1560.10:FF:000026">
    <property type="entry name" value="Multidrug resistance-associated protein lethal(2)03659"/>
    <property type="match status" value="1"/>
</dbReference>
<evidence type="ECO:0000256" key="8">
    <source>
        <dbReference type="ARBA" id="ARBA00023136"/>
    </source>
</evidence>
<dbReference type="GO" id="GO:0016887">
    <property type="term" value="F:ATP hydrolysis activity"/>
    <property type="evidence" value="ECO:0007669"/>
    <property type="project" value="InterPro"/>
</dbReference>